<sequence length="865" mass="97183">MLQDLLMVEVKCLLVDHYTLVYHMQNFNMWYEIVGKSDLFSPKDVSKIAVVEHVAWPRQTIDLLAQASLYLLLFPSSIGHVLPHYWRPKLQKSMAAECTVAGLWERSQFLYAAAIELSKVRTCESRSHHSCLCAIEAKQGEMDCRGVGKPAEPRENPPTSGIVRHDSHMGNSESDPARNRTRFAVVDNGQFTPYSAAESDGLRARTLTAISTPRIKLFTRESTACVHSFSVLILVSIAVANVNPLQGHLFRQQEKTEDTRHKSRRIVCNEMRQICVLRKLKYLHMSGEYGAAPECKCNMRKSGEDPAGNRTRFASVGGEHCNHYTTVDPICMLKRFRWCERQTQADIMSPRRVRTAALLERHAEFDAFPRVAVLERSASQSMSCHGLLETVYLYEDCRPWYLLPYSHPHHNLHLVRFCWDCRSPPPPKSELGSIPSGVTFGFSHVGTVPDEATGQRVFSVVSSNITKILRVPGQTNAFKNMSGRKTRQEANHRWDSPKKGATVFEVIHISVTNDIRMAIATAMPVREEEHGCCTHIYEPDRCIRVARHSVYVDNCCNWYKRSYMTRRAASYSGTYLRRRTKTPCLDRGRASSTLPRKVVNYSTPTETAPRRVSFRPPPVSPPPPEQTRDRDSHKSFCATRRCRARTQLTSLSAGEPGSIPAIRSRISACGNRAGRCRWSTGFIGDLPFPPPCIPALFCTHLSFSLIGSQDLGSESCIDILSRIADKLHQLASAANGLRYAAWSLETEQVVQVTRNVEGIGYILQQGTILRIRLELILGNLGKPKSGRANRESNPGPAERESLDVTVMCCNQKMKKRRNAKVKYESTPMKIAEFCTITGVSDTRHCVCSGRVIEAGSQQSSRLDDG</sequence>
<dbReference type="Proteomes" id="UP001159363">
    <property type="component" value="Chromosome 5"/>
</dbReference>
<feature type="region of interest" description="Disordered" evidence="1">
    <location>
        <begin position="595"/>
        <end position="633"/>
    </location>
</feature>
<gene>
    <name evidence="2" type="ORF">PR048_016678</name>
</gene>
<protein>
    <submittedName>
        <fullName evidence="2">Uncharacterized protein</fullName>
    </submittedName>
</protein>
<proteinExistence type="predicted"/>
<dbReference type="EMBL" id="JARBHB010000006">
    <property type="protein sequence ID" value="KAJ8880212.1"/>
    <property type="molecule type" value="Genomic_DNA"/>
</dbReference>
<reference evidence="2 3" key="1">
    <citation type="submission" date="2023-02" db="EMBL/GenBank/DDBJ databases">
        <title>LHISI_Scaffold_Assembly.</title>
        <authorList>
            <person name="Stuart O.P."/>
            <person name="Cleave R."/>
            <person name="Magrath M.J.L."/>
            <person name="Mikheyev A.S."/>
        </authorList>
    </citation>
    <scope>NUCLEOTIDE SEQUENCE [LARGE SCALE GENOMIC DNA]</scope>
    <source>
        <strain evidence="2">Daus_M_001</strain>
        <tissue evidence="2">Leg muscle</tissue>
    </source>
</reference>
<name>A0ABQ9H7I2_9NEOP</name>
<comment type="caution">
    <text evidence="2">The sequence shown here is derived from an EMBL/GenBank/DDBJ whole genome shotgun (WGS) entry which is preliminary data.</text>
</comment>
<feature type="compositionally biased region" description="Pro residues" evidence="1">
    <location>
        <begin position="615"/>
        <end position="625"/>
    </location>
</feature>
<organism evidence="2 3">
    <name type="scientific">Dryococelus australis</name>
    <dbReference type="NCBI Taxonomy" id="614101"/>
    <lineage>
        <taxon>Eukaryota</taxon>
        <taxon>Metazoa</taxon>
        <taxon>Ecdysozoa</taxon>
        <taxon>Arthropoda</taxon>
        <taxon>Hexapoda</taxon>
        <taxon>Insecta</taxon>
        <taxon>Pterygota</taxon>
        <taxon>Neoptera</taxon>
        <taxon>Polyneoptera</taxon>
        <taxon>Phasmatodea</taxon>
        <taxon>Verophasmatodea</taxon>
        <taxon>Anareolatae</taxon>
        <taxon>Phasmatidae</taxon>
        <taxon>Eurycanthinae</taxon>
        <taxon>Dryococelus</taxon>
    </lineage>
</organism>
<accession>A0ABQ9H7I2</accession>
<evidence type="ECO:0000313" key="2">
    <source>
        <dbReference type="EMBL" id="KAJ8880212.1"/>
    </source>
</evidence>
<evidence type="ECO:0000256" key="1">
    <source>
        <dbReference type="SAM" id="MobiDB-lite"/>
    </source>
</evidence>
<feature type="region of interest" description="Disordered" evidence="1">
    <location>
        <begin position="150"/>
        <end position="176"/>
    </location>
</feature>
<feature type="compositionally biased region" description="Polar residues" evidence="1">
    <location>
        <begin position="595"/>
        <end position="606"/>
    </location>
</feature>
<evidence type="ECO:0000313" key="3">
    <source>
        <dbReference type="Proteomes" id="UP001159363"/>
    </source>
</evidence>
<keyword evidence="3" id="KW-1185">Reference proteome</keyword>